<evidence type="ECO:0000313" key="2">
    <source>
        <dbReference type="EMBL" id="OHX66945.1"/>
    </source>
</evidence>
<proteinExistence type="predicted"/>
<feature type="domain" description="Conserved hypothetical protein CHP03032" evidence="1">
    <location>
        <begin position="14"/>
        <end position="331"/>
    </location>
</feature>
<dbReference type="SUPFAM" id="SSF63825">
    <property type="entry name" value="YWTD domain"/>
    <property type="match status" value="1"/>
</dbReference>
<dbReference type="Proteomes" id="UP000179797">
    <property type="component" value="Unassembled WGS sequence"/>
</dbReference>
<gene>
    <name evidence="2" type="ORF">NH26_11615</name>
</gene>
<organism evidence="2 3">
    <name type="scientific">Flammeovirga pacifica</name>
    <dbReference type="NCBI Taxonomy" id="915059"/>
    <lineage>
        <taxon>Bacteria</taxon>
        <taxon>Pseudomonadati</taxon>
        <taxon>Bacteroidota</taxon>
        <taxon>Cytophagia</taxon>
        <taxon>Cytophagales</taxon>
        <taxon>Flammeovirgaceae</taxon>
        <taxon>Flammeovirga</taxon>
    </lineage>
</organism>
<accession>A0A1S1Z1F9</accession>
<sequence length="357" mass="40647">MKTPQPFSCTFTPHIPELLNQLNCSLVLSTYQAGKLVFISPKDNERLIQLPRTFPKPMGIGIHPVDQNKIAVACQDEVIVFKNSSTLAAHYPKAPQQYDALYLPRVSYKTNFLDIHDLEFGKDGIYAVNTLFSCLMKLSEDFSFEPIWQPQFISQLVSEDRCHLNGMLMKDGLPKYVTTFNQGDQKQSWRKNVTKGGCLIDVDNQTIITNQLSMPHSPKWINNKIYCLESAKGRLVEIDQESGTITEIVRLDAFVRGMDQIGDYLLIGMSKLRENSSSFHQLIPHIKNNRAGVAFIHLPTKSYQGEITYQSSVDEIYDVKVMHNCLRPNILHPNHPESKMAVDTPEQSYWQRPTNAV</sequence>
<dbReference type="AlphaFoldDB" id="A0A1S1Z1F9"/>
<dbReference type="RefSeq" id="WP_044224199.1">
    <property type="nucleotide sequence ID" value="NZ_JRYR02000001.1"/>
</dbReference>
<evidence type="ECO:0000313" key="3">
    <source>
        <dbReference type="Proteomes" id="UP000179797"/>
    </source>
</evidence>
<dbReference type="InterPro" id="IPR017481">
    <property type="entry name" value="CHP03032"/>
</dbReference>
<dbReference type="Pfam" id="PF16261">
    <property type="entry name" value="DUF4915"/>
    <property type="match status" value="1"/>
</dbReference>
<dbReference type="STRING" id="915059.NH26_11615"/>
<comment type="caution">
    <text evidence="2">The sequence shown here is derived from an EMBL/GenBank/DDBJ whole genome shotgun (WGS) entry which is preliminary data.</text>
</comment>
<dbReference type="NCBIfam" id="TIGR03032">
    <property type="entry name" value="TIGR03032 family protein"/>
    <property type="match status" value="1"/>
</dbReference>
<name>A0A1S1Z1F9_FLAPC</name>
<dbReference type="EMBL" id="JRYR02000001">
    <property type="protein sequence ID" value="OHX66945.1"/>
    <property type="molecule type" value="Genomic_DNA"/>
</dbReference>
<dbReference type="OrthoDB" id="238183at2"/>
<protein>
    <submittedName>
        <fullName evidence="2">TIGR03032 family protein</fullName>
    </submittedName>
</protein>
<keyword evidence="3" id="KW-1185">Reference proteome</keyword>
<evidence type="ECO:0000259" key="1">
    <source>
        <dbReference type="Pfam" id="PF16261"/>
    </source>
</evidence>
<reference evidence="2 3" key="1">
    <citation type="journal article" date="2012" name="Int. J. Syst. Evol. Microbiol.">
        <title>Flammeovirga pacifica sp. nov., isolated from deep-sea sediment.</title>
        <authorList>
            <person name="Xu H."/>
            <person name="Fu Y."/>
            <person name="Yang N."/>
            <person name="Ding Z."/>
            <person name="Lai Q."/>
            <person name="Zeng R."/>
        </authorList>
    </citation>
    <scope>NUCLEOTIDE SEQUENCE [LARGE SCALE GENOMIC DNA]</scope>
    <source>
        <strain evidence="3">DSM 24597 / LMG 26175 / WPAGA1</strain>
    </source>
</reference>